<accession>A0A1G5RCP0</accession>
<dbReference type="Gene3D" id="2.40.50.100">
    <property type="match status" value="1"/>
</dbReference>
<evidence type="ECO:0000313" key="13">
    <source>
        <dbReference type="Proteomes" id="UP000198767"/>
    </source>
</evidence>
<gene>
    <name evidence="12" type="ORF">SAMN04488118_11318</name>
</gene>
<dbReference type="NCBIfam" id="TIGR01843">
    <property type="entry name" value="type_I_hlyD"/>
    <property type="match status" value="1"/>
</dbReference>
<evidence type="ECO:0000256" key="8">
    <source>
        <dbReference type="ARBA" id="ARBA00023136"/>
    </source>
</evidence>
<feature type="domain" description="AprE-like beta-barrel" evidence="11">
    <location>
        <begin position="337"/>
        <end position="428"/>
    </location>
</feature>
<proteinExistence type="inferred from homology"/>
<dbReference type="Gene3D" id="2.40.30.170">
    <property type="match status" value="1"/>
</dbReference>
<evidence type="ECO:0000259" key="11">
    <source>
        <dbReference type="Pfam" id="PF26002"/>
    </source>
</evidence>
<dbReference type="Pfam" id="PF25994">
    <property type="entry name" value="HH_AprE"/>
    <property type="match status" value="1"/>
</dbReference>
<reference evidence="12 13" key="1">
    <citation type="submission" date="2016-10" db="EMBL/GenBank/DDBJ databases">
        <authorList>
            <person name="de Groot N.N."/>
        </authorList>
    </citation>
    <scope>NUCLEOTIDE SEQUENCE [LARGE SCALE GENOMIC DNA]</scope>
    <source>
        <strain evidence="12 13">U95</strain>
    </source>
</reference>
<dbReference type="GO" id="GO:0005886">
    <property type="term" value="C:plasma membrane"/>
    <property type="evidence" value="ECO:0007669"/>
    <property type="project" value="UniProtKB-SubCell"/>
</dbReference>
<evidence type="ECO:0000256" key="3">
    <source>
        <dbReference type="ARBA" id="ARBA00022448"/>
    </source>
</evidence>
<keyword evidence="5 9" id="KW-0997">Cell inner membrane</keyword>
<evidence type="ECO:0000256" key="6">
    <source>
        <dbReference type="ARBA" id="ARBA00022692"/>
    </source>
</evidence>
<dbReference type="OrthoDB" id="9810980at2"/>
<protein>
    <recommendedName>
        <fullName evidence="9">Membrane fusion protein (MFP) family protein</fullName>
    </recommendedName>
</protein>
<keyword evidence="4 9" id="KW-1003">Cell membrane</keyword>
<keyword evidence="8 9" id="KW-0472">Membrane</keyword>
<dbReference type="InterPro" id="IPR058982">
    <property type="entry name" value="Beta-barrel_AprE"/>
</dbReference>
<name>A0A1G5RCP0_9RHOB</name>
<dbReference type="InterPro" id="IPR050739">
    <property type="entry name" value="MFP"/>
</dbReference>
<evidence type="ECO:0000256" key="1">
    <source>
        <dbReference type="ARBA" id="ARBA00004377"/>
    </source>
</evidence>
<evidence type="ECO:0000256" key="2">
    <source>
        <dbReference type="ARBA" id="ARBA00009477"/>
    </source>
</evidence>
<dbReference type="PRINTS" id="PR01490">
    <property type="entry name" value="RTXTOXIND"/>
</dbReference>
<feature type="domain" description="AprE-like long alpha-helical hairpin" evidence="10">
    <location>
        <begin position="105"/>
        <end position="295"/>
    </location>
</feature>
<comment type="subcellular location">
    <subcellularLocation>
        <location evidence="1 9">Cell inner membrane</location>
        <topology evidence="1 9">Single-pass membrane protein</topology>
    </subcellularLocation>
</comment>
<dbReference type="GO" id="GO:0015031">
    <property type="term" value="P:protein transport"/>
    <property type="evidence" value="ECO:0007669"/>
    <property type="project" value="InterPro"/>
</dbReference>
<evidence type="ECO:0000259" key="10">
    <source>
        <dbReference type="Pfam" id="PF25994"/>
    </source>
</evidence>
<dbReference type="EMBL" id="FMWG01000013">
    <property type="protein sequence ID" value="SCZ71872.1"/>
    <property type="molecule type" value="Genomic_DNA"/>
</dbReference>
<keyword evidence="13" id="KW-1185">Reference proteome</keyword>
<dbReference type="InterPro" id="IPR010129">
    <property type="entry name" value="T1SS_HlyD"/>
</dbReference>
<dbReference type="STRING" id="1156985.SAMN04488118_11318"/>
<keyword evidence="6 9" id="KW-0812">Transmembrane</keyword>
<evidence type="ECO:0000256" key="7">
    <source>
        <dbReference type="ARBA" id="ARBA00022989"/>
    </source>
</evidence>
<dbReference type="AlphaFoldDB" id="A0A1G5RCP0"/>
<evidence type="ECO:0000256" key="5">
    <source>
        <dbReference type="ARBA" id="ARBA00022519"/>
    </source>
</evidence>
<comment type="similarity">
    <text evidence="2 9">Belongs to the membrane fusion protein (MFP) (TC 8.A.1) family.</text>
</comment>
<dbReference type="PANTHER" id="PTHR30386:SF17">
    <property type="entry name" value="ALKALINE PROTEASE SECRETION PROTEIN APRE"/>
    <property type="match status" value="1"/>
</dbReference>
<keyword evidence="7 9" id="KW-1133">Transmembrane helix</keyword>
<dbReference type="Pfam" id="PF26002">
    <property type="entry name" value="Beta-barrel_AprE"/>
    <property type="match status" value="1"/>
</dbReference>
<evidence type="ECO:0000256" key="4">
    <source>
        <dbReference type="ARBA" id="ARBA00022475"/>
    </source>
</evidence>
<feature type="transmembrane region" description="Helical" evidence="9">
    <location>
        <begin position="28"/>
        <end position="48"/>
    </location>
</feature>
<dbReference type="RefSeq" id="WP_090220796.1">
    <property type="nucleotide sequence ID" value="NZ_FMWG01000013.1"/>
</dbReference>
<organism evidence="12 13">
    <name type="scientific">Epibacterium ulvae</name>
    <dbReference type="NCBI Taxonomy" id="1156985"/>
    <lineage>
        <taxon>Bacteria</taxon>
        <taxon>Pseudomonadati</taxon>
        <taxon>Pseudomonadota</taxon>
        <taxon>Alphaproteobacteria</taxon>
        <taxon>Rhodobacterales</taxon>
        <taxon>Roseobacteraceae</taxon>
        <taxon>Epibacterium</taxon>
    </lineage>
</organism>
<dbReference type="PANTHER" id="PTHR30386">
    <property type="entry name" value="MEMBRANE FUSION SUBUNIT OF EMRAB-TOLC MULTIDRUG EFFLUX PUMP"/>
    <property type="match status" value="1"/>
</dbReference>
<keyword evidence="3 9" id="KW-0813">Transport</keyword>
<evidence type="ECO:0000313" key="12">
    <source>
        <dbReference type="EMBL" id="SCZ71872.1"/>
    </source>
</evidence>
<evidence type="ECO:0000256" key="9">
    <source>
        <dbReference type="RuleBase" id="RU365093"/>
    </source>
</evidence>
<dbReference type="InterPro" id="IPR058781">
    <property type="entry name" value="HH_AprE-like"/>
</dbReference>
<dbReference type="Proteomes" id="UP000198767">
    <property type="component" value="Unassembled WGS sequence"/>
</dbReference>
<sequence length="451" mass="50575">MTLIHPPHENEYQPQEWYSELPRQVSRIGMFGIILMLGCLGGFGYWAFSAPLAAAVVSQGSFVATGRNKILQHFEGGIIDQILVSEGDFVKAGDRLVTLDTTAAETHLKELNMRGARLEAMISRFRAEYFGYETLEFPPKLHALAAENLDLSHILTSQTESFTLSRDKLENDLGLLNDNITAQSLRKQGYSDQRHSVQEQIVLFQEDLEAKTTLFDRGLTRKTELNALRRSIVEGTGQIARLGSEMGESDTMIEKYQKQALQTEHAYKEAALDEWNAAQAELDSINEQILQARDVLRRTEITAPVAGTVVRMHYHTSGGVIKAGKEIAEIIPYDAPLIIETLIPRTEIDSVQLGQHAFIRLSALNQRTTPVLDGEVIYVSADSIHNREDQTNPEVYIARVTLARSSHQQFPGFVPTPGMPAEVLITTQERTFFQYITKPIVDSMSRAFRED</sequence>